<sequence>MAEHLNAGFHKKETLGSALNQHAISFQPGTINSTADIIPMDNYFVANNSAGNMIFSGNSSIISNISPVAAQAGNSPGSLLFDSGSGLNHDAGLAVEWSFEEQYKLEEGLVKFADEMSIMKHIKIAGTLQNKTVRDVALRCRWMTRKRRKQEESHLGRRGTYRKDKLADPSSMANSITGMAAYSFPAHLVNQEDRQICRALIAKAKQLLELNNEAFSQISINFSSLKIQDNIDLFRRIRDNIDRVRAIMVDITGGMRQMRGVPISVDQELADSILSCTVQVLGKMSR</sequence>
<dbReference type="PANTHER" id="PTHR14000">
    <property type="entry name" value="FINGER CCCH DOMAIN PROTEIN, PUTATIVE (DUF3755)-RELATED"/>
    <property type="match status" value="1"/>
</dbReference>
<dbReference type="PANTHER" id="PTHR14000:SF6">
    <property type="entry name" value="OS02G0631200 PROTEIN"/>
    <property type="match status" value="1"/>
</dbReference>
<name>A0AAD3SJI1_NEPGR</name>
<dbReference type="InterPro" id="IPR022228">
    <property type="entry name" value="DUF3755"/>
</dbReference>
<evidence type="ECO:0000313" key="2">
    <source>
        <dbReference type="EMBL" id="GMH11934.1"/>
    </source>
</evidence>
<feature type="compositionally biased region" description="Basic and acidic residues" evidence="1">
    <location>
        <begin position="149"/>
        <end position="167"/>
    </location>
</feature>
<keyword evidence="3" id="KW-1185">Reference proteome</keyword>
<feature type="region of interest" description="Disordered" evidence="1">
    <location>
        <begin position="149"/>
        <end position="168"/>
    </location>
</feature>
<reference evidence="2" key="1">
    <citation type="submission" date="2023-05" db="EMBL/GenBank/DDBJ databases">
        <title>Nepenthes gracilis genome sequencing.</title>
        <authorList>
            <person name="Fukushima K."/>
        </authorList>
    </citation>
    <scope>NUCLEOTIDE SEQUENCE</scope>
    <source>
        <strain evidence="2">SING2019-196</strain>
    </source>
</reference>
<evidence type="ECO:0000256" key="1">
    <source>
        <dbReference type="SAM" id="MobiDB-lite"/>
    </source>
</evidence>
<gene>
    <name evidence="2" type="ORF">Nepgr_013775</name>
</gene>
<comment type="caution">
    <text evidence="2">The sequence shown here is derived from an EMBL/GenBank/DDBJ whole genome shotgun (WGS) entry which is preliminary data.</text>
</comment>
<evidence type="ECO:0000313" key="3">
    <source>
        <dbReference type="Proteomes" id="UP001279734"/>
    </source>
</evidence>
<dbReference type="AlphaFoldDB" id="A0AAD3SJI1"/>
<protein>
    <submittedName>
        <fullName evidence="2">Uncharacterized protein</fullName>
    </submittedName>
</protein>
<dbReference type="Pfam" id="PF12579">
    <property type="entry name" value="DUF3755"/>
    <property type="match status" value="1"/>
</dbReference>
<dbReference type="Proteomes" id="UP001279734">
    <property type="component" value="Unassembled WGS sequence"/>
</dbReference>
<accession>A0AAD3SJI1</accession>
<organism evidence="2 3">
    <name type="scientific">Nepenthes gracilis</name>
    <name type="common">Slender pitcher plant</name>
    <dbReference type="NCBI Taxonomy" id="150966"/>
    <lineage>
        <taxon>Eukaryota</taxon>
        <taxon>Viridiplantae</taxon>
        <taxon>Streptophyta</taxon>
        <taxon>Embryophyta</taxon>
        <taxon>Tracheophyta</taxon>
        <taxon>Spermatophyta</taxon>
        <taxon>Magnoliopsida</taxon>
        <taxon>eudicotyledons</taxon>
        <taxon>Gunneridae</taxon>
        <taxon>Pentapetalae</taxon>
        <taxon>Caryophyllales</taxon>
        <taxon>Nepenthaceae</taxon>
        <taxon>Nepenthes</taxon>
    </lineage>
</organism>
<dbReference type="EMBL" id="BSYO01000011">
    <property type="protein sequence ID" value="GMH11934.1"/>
    <property type="molecule type" value="Genomic_DNA"/>
</dbReference>
<proteinExistence type="predicted"/>